<gene>
    <name evidence="4" type="ORF">ARD30_17515</name>
</gene>
<dbReference type="Proteomes" id="UP000051562">
    <property type="component" value="Unassembled WGS sequence"/>
</dbReference>
<comment type="similarity">
    <text evidence="2">Belongs to the NAD(P)-dependent epimerase/dehydratase family.</text>
</comment>
<comment type="caution">
    <text evidence="4">The sequence shown here is derived from an EMBL/GenBank/DDBJ whole genome shotgun (WGS) entry which is preliminary data.</text>
</comment>
<dbReference type="Gene3D" id="3.90.25.10">
    <property type="entry name" value="UDP-galactose 4-epimerase, domain 1"/>
    <property type="match status" value="1"/>
</dbReference>
<name>A0A0Q3SVH9_9HYPH</name>
<evidence type="ECO:0000256" key="2">
    <source>
        <dbReference type="ARBA" id="ARBA00007637"/>
    </source>
</evidence>
<evidence type="ECO:0000259" key="3">
    <source>
        <dbReference type="Pfam" id="PF01370"/>
    </source>
</evidence>
<organism evidence="4 5">
    <name type="scientific">Bosea thiooxidans</name>
    <dbReference type="NCBI Taxonomy" id="53254"/>
    <lineage>
        <taxon>Bacteria</taxon>
        <taxon>Pseudomonadati</taxon>
        <taxon>Pseudomonadota</taxon>
        <taxon>Alphaproteobacteria</taxon>
        <taxon>Hyphomicrobiales</taxon>
        <taxon>Boseaceae</taxon>
        <taxon>Bosea</taxon>
    </lineage>
</organism>
<accession>A0A0Q3SVH9</accession>
<reference evidence="4 5" key="1">
    <citation type="submission" date="2015-10" db="EMBL/GenBank/DDBJ databases">
        <title>Draft genome of Bosea thiooxidans.</title>
        <authorList>
            <person name="Wang X."/>
        </authorList>
    </citation>
    <scope>NUCLEOTIDE SEQUENCE [LARGE SCALE GENOMIC DNA]</scope>
    <source>
        <strain evidence="4 5">CGMCC 9174</strain>
    </source>
</reference>
<evidence type="ECO:0000313" key="4">
    <source>
        <dbReference type="EMBL" id="KQK29386.1"/>
    </source>
</evidence>
<dbReference type="SUPFAM" id="SSF51735">
    <property type="entry name" value="NAD(P)-binding Rossmann-fold domains"/>
    <property type="match status" value="1"/>
</dbReference>
<evidence type="ECO:0000256" key="1">
    <source>
        <dbReference type="ARBA" id="ARBA00005125"/>
    </source>
</evidence>
<dbReference type="EMBL" id="LMAR01000049">
    <property type="protein sequence ID" value="KQK29386.1"/>
    <property type="molecule type" value="Genomic_DNA"/>
</dbReference>
<comment type="pathway">
    <text evidence="1">Bacterial outer membrane biogenesis; LPS O-antigen biosynthesis.</text>
</comment>
<keyword evidence="5" id="KW-1185">Reference proteome</keyword>
<protein>
    <submittedName>
        <fullName evidence="4">NAD-dependent dehydratase</fullName>
    </submittedName>
</protein>
<proteinExistence type="inferred from homology"/>
<dbReference type="InterPro" id="IPR036291">
    <property type="entry name" value="NAD(P)-bd_dom_sf"/>
</dbReference>
<dbReference type="PANTHER" id="PTHR43000">
    <property type="entry name" value="DTDP-D-GLUCOSE 4,6-DEHYDRATASE-RELATED"/>
    <property type="match status" value="1"/>
</dbReference>
<dbReference type="Gene3D" id="3.40.50.720">
    <property type="entry name" value="NAD(P)-binding Rossmann-like Domain"/>
    <property type="match status" value="1"/>
</dbReference>
<dbReference type="Pfam" id="PF01370">
    <property type="entry name" value="Epimerase"/>
    <property type="match status" value="1"/>
</dbReference>
<dbReference type="InterPro" id="IPR001509">
    <property type="entry name" value="Epimerase_deHydtase"/>
</dbReference>
<sequence length="342" mass="37748">MPSHSQQGKRNVELQGKRVVVIGGAGLIGSHAVDQLTKTDVAEIVIYDNFVRGTTENLAEALKDPRVKIFEAGGDITQTDILDAALKGADGVFQFAALWLLQCHEYPRTAFETNVRGMFNVLDGCVRNGVKRLVWSSSASVYGDAIEEPMTEDHPFNNKNFYGATKICGEAMARAYHFRYGLDYVGLRYMNVYGPRQDYRGAYIAVIMKMLDAIDRGEGPTIMGDGSEAFDFVAVEDCARSNLCAMQSSATDSFYNVGTGKRTSLKEVAEKLLNLTGSNQPINYAPRSQATLVRNRIGSPVKASKEIGFTAKIDLDEGLKQLIEWRKSHIEQVAQRRAKAQI</sequence>
<evidence type="ECO:0000313" key="5">
    <source>
        <dbReference type="Proteomes" id="UP000051562"/>
    </source>
</evidence>
<dbReference type="AlphaFoldDB" id="A0A0Q3SVH9"/>
<feature type="domain" description="NAD-dependent epimerase/dehydratase" evidence="3">
    <location>
        <begin position="19"/>
        <end position="258"/>
    </location>
</feature>